<dbReference type="InterPro" id="IPR000889">
    <property type="entry name" value="Glutathione_peroxidase"/>
</dbReference>
<evidence type="ECO:0000256" key="2">
    <source>
        <dbReference type="ARBA" id="ARBA00022559"/>
    </source>
</evidence>
<comment type="similarity">
    <text evidence="1">Belongs to the glutathione peroxidase family.</text>
</comment>
<keyword evidence="3" id="KW-0560">Oxidoreductase</keyword>
<evidence type="ECO:0000313" key="4">
    <source>
        <dbReference type="EMBL" id="SFV66520.1"/>
    </source>
</evidence>
<dbReference type="GO" id="GO:0004601">
    <property type="term" value="F:peroxidase activity"/>
    <property type="evidence" value="ECO:0007669"/>
    <property type="project" value="UniProtKB-KW"/>
</dbReference>
<organism evidence="4">
    <name type="scientific">hydrothermal vent metagenome</name>
    <dbReference type="NCBI Taxonomy" id="652676"/>
    <lineage>
        <taxon>unclassified sequences</taxon>
        <taxon>metagenomes</taxon>
        <taxon>ecological metagenomes</taxon>
    </lineage>
</organism>
<name>A0A1W1CKU8_9ZZZZ</name>
<evidence type="ECO:0000256" key="3">
    <source>
        <dbReference type="ARBA" id="ARBA00023002"/>
    </source>
</evidence>
<dbReference type="PANTHER" id="PTHR11592">
    <property type="entry name" value="GLUTATHIONE PEROXIDASE"/>
    <property type="match status" value="1"/>
</dbReference>
<dbReference type="Pfam" id="PF00255">
    <property type="entry name" value="GSHPx"/>
    <property type="match status" value="1"/>
</dbReference>
<protein>
    <submittedName>
        <fullName evidence="4">Glutathione peroxidase family protein</fullName>
    </submittedName>
</protein>
<dbReference type="InterPro" id="IPR036249">
    <property type="entry name" value="Thioredoxin-like_sf"/>
</dbReference>
<accession>A0A1W1CKU8</accession>
<sequence length="183" mass="21170">MFGFYKYLLVLMIAFSLNVGAKEMSIYDFNVENIDGKSISMNEYKGKVLLIVNVASKCGFTPQYEGLEKLHDTYKNEGFMVLGFPSNQFMSQEPGTNQEIKFFCQKTYEVEFDMFAKVDVNGENTEPLYKFLKKEQGGFLWMDAIKWNFTKFLIDREGNVIKRYGSSTKPAEISQDIQKLLNK</sequence>
<dbReference type="SUPFAM" id="SSF52833">
    <property type="entry name" value="Thioredoxin-like"/>
    <property type="match status" value="1"/>
</dbReference>
<dbReference type="PROSITE" id="PS00763">
    <property type="entry name" value="GLUTATHIONE_PEROXID_2"/>
    <property type="match status" value="1"/>
</dbReference>
<evidence type="ECO:0000256" key="1">
    <source>
        <dbReference type="ARBA" id="ARBA00006926"/>
    </source>
</evidence>
<keyword evidence="2 4" id="KW-0575">Peroxidase</keyword>
<dbReference type="PROSITE" id="PS51355">
    <property type="entry name" value="GLUTATHIONE_PEROXID_3"/>
    <property type="match status" value="1"/>
</dbReference>
<dbReference type="PANTHER" id="PTHR11592:SF78">
    <property type="entry name" value="GLUTATHIONE PEROXIDASE"/>
    <property type="match status" value="1"/>
</dbReference>
<gene>
    <name evidence="4" type="ORF">MNB_SM-4-1209</name>
</gene>
<dbReference type="FunFam" id="3.40.30.10:FF:000010">
    <property type="entry name" value="Glutathione peroxidase"/>
    <property type="match status" value="1"/>
</dbReference>
<dbReference type="EMBL" id="FPHF01000092">
    <property type="protein sequence ID" value="SFV66520.1"/>
    <property type="molecule type" value="Genomic_DNA"/>
</dbReference>
<dbReference type="GO" id="GO:0034599">
    <property type="term" value="P:cellular response to oxidative stress"/>
    <property type="evidence" value="ECO:0007669"/>
    <property type="project" value="TreeGrafter"/>
</dbReference>
<dbReference type="PIRSF" id="PIRSF000303">
    <property type="entry name" value="Glutathion_perox"/>
    <property type="match status" value="1"/>
</dbReference>
<reference evidence="4" key="1">
    <citation type="submission" date="2016-10" db="EMBL/GenBank/DDBJ databases">
        <authorList>
            <person name="de Groot N.N."/>
        </authorList>
    </citation>
    <scope>NUCLEOTIDE SEQUENCE</scope>
</reference>
<dbReference type="Gene3D" id="3.40.30.10">
    <property type="entry name" value="Glutaredoxin"/>
    <property type="match status" value="1"/>
</dbReference>
<dbReference type="InterPro" id="IPR029760">
    <property type="entry name" value="GPX_CS"/>
</dbReference>
<proteinExistence type="inferred from homology"/>
<dbReference type="PROSITE" id="PS00460">
    <property type="entry name" value="GLUTATHIONE_PEROXID_1"/>
    <property type="match status" value="1"/>
</dbReference>
<dbReference type="InterPro" id="IPR029759">
    <property type="entry name" value="GPX_AS"/>
</dbReference>
<dbReference type="PRINTS" id="PR01011">
    <property type="entry name" value="GLUTPROXDASE"/>
</dbReference>
<dbReference type="CDD" id="cd00340">
    <property type="entry name" value="GSH_Peroxidase"/>
    <property type="match status" value="1"/>
</dbReference>
<dbReference type="AlphaFoldDB" id="A0A1W1CKU8"/>